<dbReference type="WBParaSite" id="ES5_v2.g23895.t1">
    <property type="protein sequence ID" value="ES5_v2.g23895.t1"/>
    <property type="gene ID" value="ES5_v2.g23895"/>
</dbReference>
<name>A0AC34G2E0_9BILA</name>
<accession>A0AC34G2E0</accession>
<evidence type="ECO:0000313" key="2">
    <source>
        <dbReference type="WBParaSite" id="ES5_v2.g23895.t1"/>
    </source>
</evidence>
<evidence type="ECO:0000313" key="1">
    <source>
        <dbReference type="Proteomes" id="UP000887579"/>
    </source>
</evidence>
<proteinExistence type="predicted"/>
<dbReference type="Proteomes" id="UP000887579">
    <property type="component" value="Unplaced"/>
</dbReference>
<reference evidence="2" key="1">
    <citation type="submission" date="2022-11" db="UniProtKB">
        <authorList>
            <consortium name="WormBaseParasite"/>
        </authorList>
    </citation>
    <scope>IDENTIFICATION</scope>
</reference>
<organism evidence="1 2">
    <name type="scientific">Panagrolaimus sp. ES5</name>
    <dbReference type="NCBI Taxonomy" id="591445"/>
    <lineage>
        <taxon>Eukaryota</taxon>
        <taxon>Metazoa</taxon>
        <taxon>Ecdysozoa</taxon>
        <taxon>Nematoda</taxon>
        <taxon>Chromadorea</taxon>
        <taxon>Rhabditida</taxon>
        <taxon>Tylenchina</taxon>
        <taxon>Panagrolaimomorpha</taxon>
        <taxon>Panagrolaimoidea</taxon>
        <taxon>Panagrolaimidae</taxon>
        <taxon>Panagrolaimus</taxon>
    </lineage>
</organism>
<protein>
    <submittedName>
        <fullName evidence="2">Uncharacterized protein</fullName>
    </submittedName>
</protein>
<sequence length="70" mass="8280">MYIDNPEMEDLENDVKQEIECKPQINRKRRFGEIQNTVENLDIDSTVINHAVTDENNEIDSTELVLYHIF</sequence>